<evidence type="ECO:0000313" key="4">
    <source>
        <dbReference type="Proteomes" id="UP000504638"/>
    </source>
</evidence>
<dbReference type="GeneID" id="54419459"/>
<gene>
    <name evidence="3 5" type="ORF">P152DRAFT_455914</name>
</gene>
<accession>A0A6G1G9W9</accession>
<dbReference type="PANTHER" id="PTHR48081:SF31">
    <property type="entry name" value="STERYL ACETYL HYDROLASE MUG81-RELATED"/>
    <property type="match status" value="1"/>
</dbReference>
<dbReference type="AlphaFoldDB" id="A0A6G1G9W9"/>
<dbReference type="Gene3D" id="3.40.50.1820">
    <property type="entry name" value="alpha/beta hydrolase"/>
    <property type="match status" value="1"/>
</dbReference>
<dbReference type="Proteomes" id="UP000504638">
    <property type="component" value="Unplaced"/>
</dbReference>
<protein>
    <submittedName>
        <fullName evidence="3 5">Alpha/beta-hydrolase</fullName>
    </submittedName>
</protein>
<reference evidence="5" key="2">
    <citation type="submission" date="2020-04" db="EMBL/GenBank/DDBJ databases">
        <authorList>
            <consortium name="NCBI Genome Project"/>
        </authorList>
    </citation>
    <scope>NUCLEOTIDE SEQUENCE</scope>
    <source>
        <strain evidence="5">CBS 781.70</strain>
    </source>
</reference>
<evidence type="ECO:0000259" key="2">
    <source>
        <dbReference type="Pfam" id="PF07859"/>
    </source>
</evidence>
<dbReference type="Pfam" id="PF07859">
    <property type="entry name" value="Abhydrolase_3"/>
    <property type="match status" value="1"/>
</dbReference>
<keyword evidence="1 3" id="KW-0378">Hydrolase</keyword>
<organism evidence="3">
    <name type="scientific">Eremomyces bilateralis CBS 781.70</name>
    <dbReference type="NCBI Taxonomy" id="1392243"/>
    <lineage>
        <taxon>Eukaryota</taxon>
        <taxon>Fungi</taxon>
        <taxon>Dikarya</taxon>
        <taxon>Ascomycota</taxon>
        <taxon>Pezizomycotina</taxon>
        <taxon>Dothideomycetes</taxon>
        <taxon>Dothideomycetes incertae sedis</taxon>
        <taxon>Eremomycetales</taxon>
        <taxon>Eremomycetaceae</taxon>
        <taxon>Eremomyces</taxon>
    </lineage>
</organism>
<dbReference type="GO" id="GO:0016787">
    <property type="term" value="F:hydrolase activity"/>
    <property type="evidence" value="ECO:0007669"/>
    <property type="project" value="UniProtKB-KW"/>
</dbReference>
<feature type="domain" description="Alpha/beta hydrolase fold-3" evidence="2">
    <location>
        <begin position="103"/>
        <end position="306"/>
    </location>
</feature>
<keyword evidence="4" id="KW-1185">Reference proteome</keyword>
<dbReference type="PANTHER" id="PTHR48081">
    <property type="entry name" value="AB HYDROLASE SUPERFAMILY PROTEIN C4A8.06C"/>
    <property type="match status" value="1"/>
</dbReference>
<evidence type="ECO:0000313" key="5">
    <source>
        <dbReference type="RefSeq" id="XP_033536508.1"/>
    </source>
</evidence>
<evidence type="ECO:0000256" key="1">
    <source>
        <dbReference type="ARBA" id="ARBA00022801"/>
    </source>
</evidence>
<dbReference type="InterPro" id="IPR013094">
    <property type="entry name" value="AB_hydrolase_3"/>
</dbReference>
<dbReference type="RefSeq" id="XP_033536508.1">
    <property type="nucleotide sequence ID" value="XM_033678889.1"/>
</dbReference>
<dbReference type="InterPro" id="IPR029058">
    <property type="entry name" value="AB_hydrolase_fold"/>
</dbReference>
<reference evidence="5" key="3">
    <citation type="submission" date="2025-04" db="UniProtKB">
        <authorList>
            <consortium name="RefSeq"/>
        </authorList>
    </citation>
    <scope>IDENTIFICATION</scope>
    <source>
        <strain evidence="5">CBS 781.70</strain>
    </source>
</reference>
<evidence type="ECO:0000313" key="3">
    <source>
        <dbReference type="EMBL" id="KAF1814877.1"/>
    </source>
</evidence>
<sequence>MSSLGLVSVQTKTLLATLIRLFTSPLSGSRGAQNYFKDVMFAGMRAQLGNLTFPQERGLNGDTTTDVYNKFVAAKGIPGKSLTLPSGTQAHWLGDESAKDVFIWFHGGGYCVPSNPGNMGFLLALKDAMVAQGHSFAVLVLTYDLAPENPYPAQLRQAAELMHHLLEVEKRNPSTLTIGGDSAGGNLTLALFSHILHPHPDPSIPRVSLSSPLRAAILVSPWVSFDLTWDSFRTNAQSDIFDGRLLKRWSGGFLGSSTGDKYSEPLTADPDWWRGLHGLTSEVLIWGGGGEVLLDGIKEFYWKIKEGWVNGGAEGKKLTIVVDPRCAHEEMIVHRLLGYKTASPSEKSIEKWLQARL</sequence>
<dbReference type="InterPro" id="IPR050300">
    <property type="entry name" value="GDXG_lipolytic_enzyme"/>
</dbReference>
<dbReference type="SUPFAM" id="SSF53474">
    <property type="entry name" value="alpha/beta-Hydrolases"/>
    <property type="match status" value="1"/>
</dbReference>
<reference evidence="3 5" key="1">
    <citation type="submission" date="2020-01" db="EMBL/GenBank/DDBJ databases">
        <authorList>
            <consortium name="DOE Joint Genome Institute"/>
            <person name="Haridas S."/>
            <person name="Albert R."/>
            <person name="Binder M."/>
            <person name="Bloem J."/>
            <person name="Labutti K."/>
            <person name="Salamov A."/>
            <person name="Andreopoulos B."/>
            <person name="Baker S.E."/>
            <person name="Barry K."/>
            <person name="Bills G."/>
            <person name="Bluhm B.H."/>
            <person name="Cannon C."/>
            <person name="Castanera R."/>
            <person name="Culley D.E."/>
            <person name="Daum C."/>
            <person name="Ezra D."/>
            <person name="Gonzalez J.B."/>
            <person name="Henrissat B."/>
            <person name="Kuo A."/>
            <person name="Liang C."/>
            <person name="Lipzen A."/>
            <person name="Lutzoni F."/>
            <person name="Magnuson J."/>
            <person name="Mondo S."/>
            <person name="Nolan M."/>
            <person name="Ohm R."/>
            <person name="Pangilinan J."/>
            <person name="Park H.-J."/>
            <person name="Ramirez L."/>
            <person name="Alfaro M."/>
            <person name="Sun H."/>
            <person name="Tritt A."/>
            <person name="Yoshinaga Y."/>
            <person name="Zwiers L.-H."/>
            <person name="Turgeon B.G."/>
            <person name="Goodwin S.B."/>
            <person name="Spatafora J.W."/>
            <person name="Crous P.W."/>
            <person name="Grigoriev I.V."/>
        </authorList>
    </citation>
    <scope>NUCLEOTIDE SEQUENCE</scope>
    <source>
        <strain evidence="3 5">CBS 781.70</strain>
    </source>
</reference>
<proteinExistence type="predicted"/>
<dbReference type="OrthoDB" id="2152029at2759"/>
<name>A0A6G1G9W9_9PEZI</name>
<dbReference type="EMBL" id="ML975152">
    <property type="protein sequence ID" value="KAF1814877.1"/>
    <property type="molecule type" value="Genomic_DNA"/>
</dbReference>